<evidence type="ECO:0000256" key="3">
    <source>
        <dbReference type="ARBA" id="ARBA00022833"/>
    </source>
</evidence>
<evidence type="ECO:0000256" key="2">
    <source>
        <dbReference type="ARBA" id="ARBA00022723"/>
    </source>
</evidence>
<keyword evidence="3" id="KW-0862">Zinc</keyword>
<protein>
    <recommendedName>
        <fullName evidence="4">Transglutaminase-like domain-containing protein</fullName>
    </recommendedName>
</protein>
<dbReference type="InterPro" id="IPR038765">
    <property type="entry name" value="Papain-like_cys_pep_sf"/>
</dbReference>
<evidence type="ECO:0000313" key="5">
    <source>
        <dbReference type="EMBL" id="KIM27504.1"/>
    </source>
</evidence>
<evidence type="ECO:0000313" key="6">
    <source>
        <dbReference type="Proteomes" id="UP000054097"/>
    </source>
</evidence>
<dbReference type="SUPFAM" id="SSF54001">
    <property type="entry name" value="Cysteine proteinases"/>
    <property type="match status" value="1"/>
</dbReference>
<comment type="similarity">
    <text evidence="1">Belongs to the transglutaminase-like superfamily. PNGase family.</text>
</comment>
<name>A0A0C3B5N9_SERVB</name>
<gene>
    <name evidence="5" type="ORF">M408DRAFT_71093</name>
</gene>
<dbReference type="Proteomes" id="UP000054097">
    <property type="component" value="Unassembled WGS sequence"/>
</dbReference>
<dbReference type="GO" id="GO:0000224">
    <property type="term" value="F:peptide-N4-(N-acetyl-beta-glucosaminyl)asparagine amidase activity"/>
    <property type="evidence" value="ECO:0007669"/>
    <property type="project" value="TreeGrafter"/>
</dbReference>
<dbReference type="InterPro" id="IPR002931">
    <property type="entry name" value="Transglutaminase-like"/>
</dbReference>
<reference evidence="6" key="2">
    <citation type="submission" date="2015-01" db="EMBL/GenBank/DDBJ databases">
        <title>Evolutionary Origins and Diversification of the Mycorrhizal Mutualists.</title>
        <authorList>
            <consortium name="DOE Joint Genome Institute"/>
            <consortium name="Mycorrhizal Genomics Consortium"/>
            <person name="Kohler A."/>
            <person name="Kuo A."/>
            <person name="Nagy L.G."/>
            <person name="Floudas D."/>
            <person name="Copeland A."/>
            <person name="Barry K.W."/>
            <person name="Cichocki N."/>
            <person name="Veneault-Fourrey C."/>
            <person name="LaButti K."/>
            <person name="Lindquist E.A."/>
            <person name="Lipzen A."/>
            <person name="Lundell T."/>
            <person name="Morin E."/>
            <person name="Murat C."/>
            <person name="Riley R."/>
            <person name="Ohm R."/>
            <person name="Sun H."/>
            <person name="Tunlid A."/>
            <person name="Henrissat B."/>
            <person name="Grigoriev I.V."/>
            <person name="Hibbett D.S."/>
            <person name="Martin F."/>
        </authorList>
    </citation>
    <scope>NUCLEOTIDE SEQUENCE [LARGE SCALE GENOMIC DNA]</scope>
    <source>
        <strain evidence="6">MAFF 305830</strain>
    </source>
</reference>
<dbReference type="Gene3D" id="3.10.620.30">
    <property type="match status" value="1"/>
</dbReference>
<dbReference type="OrthoDB" id="409136at2759"/>
<dbReference type="GO" id="GO:0005829">
    <property type="term" value="C:cytosol"/>
    <property type="evidence" value="ECO:0007669"/>
    <property type="project" value="TreeGrafter"/>
</dbReference>
<dbReference type="PANTHER" id="PTHR12143:SF19">
    <property type="entry name" value="PEPTIDE-N(4)-(N-ACETYL-BETA-GLUCOSAMINYL)ASPARAGINE AMIDASE"/>
    <property type="match status" value="1"/>
</dbReference>
<dbReference type="InterPro" id="IPR050883">
    <property type="entry name" value="PNGase"/>
</dbReference>
<dbReference type="AlphaFoldDB" id="A0A0C3B5N9"/>
<accession>A0A0C3B5N9</accession>
<organism evidence="5 6">
    <name type="scientific">Serendipita vermifera MAFF 305830</name>
    <dbReference type="NCBI Taxonomy" id="933852"/>
    <lineage>
        <taxon>Eukaryota</taxon>
        <taxon>Fungi</taxon>
        <taxon>Dikarya</taxon>
        <taxon>Basidiomycota</taxon>
        <taxon>Agaricomycotina</taxon>
        <taxon>Agaricomycetes</taxon>
        <taxon>Sebacinales</taxon>
        <taxon>Serendipitaceae</taxon>
        <taxon>Serendipita</taxon>
    </lineage>
</organism>
<reference evidence="5 6" key="1">
    <citation type="submission" date="2014-04" db="EMBL/GenBank/DDBJ databases">
        <authorList>
            <consortium name="DOE Joint Genome Institute"/>
            <person name="Kuo A."/>
            <person name="Zuccaro A."/>
            <person name="Kohler A."/>
            <person name="Nagy L.G."/>
            <person name="Floudas D."/>
            <person name="Copeland A."/>
            <person name="Barry K.W."/>
            <person name="Cichocki N."/>
            <person name="Veneault-Fourrey C."/>
            <person name="LaButti K."/>
            <person name="Lindquist E.A."/>
            <person name="Lipzen A."/>
            <person name="Lundell T."/>
            <person name="Morin E."/>
            <person name="Murat C."/>
            <person name="Sun H."/>
            <person name="Tunlid A."/>
            <person name="Henrissat B."/>
            <person name="Grigoriev I.V."/>
            <person name="Hibbett D.S."/>
            <person name="Martin F."/>
            <person name="Nordberg H.P."/>
            <person name="Cantor M.N."/>
            <person name="Hua S.X."/>
        </authorList>
    </citation>
    <scope>NUCLEOTIDE SEQUENCE [LARGE SCALE GENOMIC DNA]</scope>
    <source>
        <strain evidence="5 6">MAFF 305830</strain>
    </source>
</reference>
<proteinExistence type="inferred from homology"/>
<keyword evidence="2" id="KW-0479">Metal-binding</keyword>
<dbReference type="HOGENOM" id="CLU_031058_0_0_1"/>
<dbReference type="SMART" id="SM00460">
    <property type="entry name" value="TGc"/>
    <property type="match status" value="1"/>
</dbReference>
<dbReference type="EMBL" id="KN824298">
    <property type="protein sequence ID" value="KIM27504.1"/>
    <property type="molecule type" value="Genomic_DNA"/>
</dbReference>
<dbReference type="STRING" id="933852.A0A0C3B5N9"/>
<dbReference type="PANTHER" id="PTHR12143">
    <property type="entry name" value="PEPTIDE N-GLYCANASE PNGASE -RELATED"/>
    <property type="match status" value="1"/>
</dbReference>
<keyword evidence="6" id="KW-1185">Reference proteome</keyword>
<dbReference type="GO" id="GO:0006516">
    <property type="term" value="P:glycoprotein catabolic process"/>
    <property type="evidence" value="ECO:0007669"/>
    <property type="project" value="TreeGrafter"/>
</dbReference>
<dbReference type="GO" id="GO:0005634">
    <property type="term" value="C:nucleus"/>
    <property type="evidence" value="ECO:0007669"/>
    <property type="project" value="TreeGrafter"/>
</dbReference>
<dbReference type="Pfam" id="PF01841">
    <property type="entry name" value="Transglut_core"/>
    <property type="match status" value="1"/>
</dbReference>
<dbReference type="Gene3D" id="2.20.25.10">
    <property type="match status" value="1"/>
</dbReference>
<sequence length="222" mass="25397">MAEPTQDDLIGGAGRVEQHKCLNSGCNTIVRFPRYNNLRYLMRSKVGRCGEFANLFALFVRAVGLRGRYVWNAEDHVWNEYWSPGLNRWVHMDSCENARDQHLLYDVGWGKKQSYILAFSVEGAQDVSRGYIKDFDAALSRRNQISEEALQKLLEDVTRNRRAGLSATRLQELEREDAGEKRFLDGYKEDDLDLPARQTGTEEWIKARGEDGSSAFVSLSII</sequence>
<dbReference type="GO" id="GO:0046872">
    <property type="term" value="F:metal ion binding"/>
    <property type="evidence" value="ECO:0007669"/>
    <property type="project" value="UniProtKB-KW"/>
</dbReference>
<feature type="domain" description="Transglutaminase-like" evidence="4">
    <location>
        <begin position="41"/>
        <end position="96"/>
    </location>
</feature>
<evidence type="ECO:0000256" key="1">
    <source>
        <dbReference type="ARBA" id="ARBA00009390"/>
    </source>
</evidence>
<evidence type="ECO:0000259" key="4">
    <source>
        <dbReference type="SMART" id="SM00460"/>
    </source>
</evidence>